<proteinExistence type="predicted"/>
<evidence type="ECO:0000259" key="1">
    <source>
        <dbReference type="PROSITE" id="PS51269"/>
    </source>
</evidence>
<feature type="domain" description="COMM" evidence="1">
    <location>
        <begin position="6"/>
        <end position="73"/>
    </location>
</feature>
<dbReference type="PROSITE" id="PS51269">
    <property type="entry name" value="COMM"/>
    <property type="match status" value="1"/>
</dbReference>
<gene>
    <name evidence="2" type="ORF">BV898_10011</name>
</gene>
<evidence type="ECO:0000313" key="3">
    <source>
        <dbReference type="Proteomes" id="UP000192578"/>
    </source>
</evidence>
<accession>A0A1W0WL17</accession>
<reference evidence="3" key="1">
    <citation type="submission" date="2017-01" db="EMBL/GenBank/DDBJ databases">
        <title>Comparative genomics of anhydrobiosis in the tardigrade Hypsibius dujardini.</title>
        <authorList>
            <person name="Yoshida Y."/>
            <person name="Koutsovoulos G."/>
            <person name="Laetsch D."/>
            <person name="Stevens L."/>
            <person name="Kumar S."/>
            <person name="Horikawa D."/>
            <person name="Ishino K."/>
            <person name="Komine S."/>
            <person name="Tomita M."/>
            <person name="Blaxter M."/>
            <person name="Arakawa K."/>
        </authorList>
    </citation>
    <scope>NUCLEOTIDE SEQUENCE [LARGE SCALE GENOMIC DNA]</scope>
    <source>
        <strain evidence="3">Z151</strain>
    </source>
</reference>
<dbReference type="OrthoDB" id="77522at2759"/>
<comment type="caution">
    <text evidence="2">The sequence shown here is derived from an EMBL/GenBank/DDBJ whole genome shotgun (WGS) entry which is preliminary data.</text>
</comment>
<keyword evidence="3" id="KW-1185">Reference proteome</keyword>
<protein>
    <recommendedName>
        <fullName evidence="1">COMM domain-containing protein</fullName>
    </recommendedName>
</protein>
<dbReference type="InterPro" id="IPR017920">
    <property type="entry name" value="COMM"/>
</dbReference>
<dbReference type="EMBL" id="MTYJ01000081">
    <property type="protein sequence ID" value="OQV15915.1"/>
    <property type="molecule type" value="Genomic_DNA"/>
</dbReference>
<dbReference type="AlphaFoldDB" id="A0A1W0WL17"/>
<organism evidence="2 3">
    <name type="scientific">Hypsibius exemplaris</name>
    <name type="common">Freshwater tardigrade</name>
    <dbReference type="NCBI Taxonomy" id="2072580"/>
    <lineage>
        <taxon>Eukaryota</taxon>
        <taxon>Metazoa</taxon>
        <taxon>Ecdysozoa</taxon>
        <taxon>Tardigrada</taxon>
        <taxon>Eutardigrada</taxon>
        <taxon>Parachela</taxon>
        <taxon>Hypsibioidea</taxon>
        <taxon>Hypsibiidae</taxon>
        <taxon>Hypsibius</taxon>
    </lineage>
</organism>
<dbReference type="PANTHER" id="PTHR12333:SF0">
    <property type="entry name" value="COMM DOMAIN-CONTAINING PROTEIN 10"/>
    <property type="match status" value="1"/>
</dbReference>
<dbReference type="PANTHER" id="PTHR12333">
    <property type="entry name" value="COMM DOMAIN CONTAINING PROTEIN 10"/>
    <property type="match status" value="1"/>
</dbReference>
<name>A0A1W0WL17_HYPEX</name>
<dbReference type="InterPro" id="IPR037361">
    <property type="entry name" value="COMMD10"/>
</dbReference>
<dbReference type="Proteomes" id="UP000192578">
    <property type="component" value="Unassembled WGS sequence"/>
</dbReference>
<dbReference type="Pfam" id="PF07258">
    <property type="entry name" value="COMM_domain"/>
    <property type="match status" value="1"/>
</dbReference>
<evidence type="ECO:0000313" key="2">
    <source>
        <dbReference type="EMBL" id="OQV15915.1"/>
    </source>
</evidence>
<sequence>MSAPKQLTDVNWKLNLQLAHAKMASTKEQSALIEFSLTDQNGPSSLVVEFTKEELSDFFSKLEQMQSQLDALL</sequence>